<dbReference type="GO" id="GO:0003677">
    <property type="term" value="F:DNA binding"/>
    <property type="evidence" value="ECO:0007669"/>
    <property type="project" value="UniProtKB-KW"/>
</dbReference>
<sequence>MGRILRVIGASWSDSTKELYSTGLLIFHVHCDIHDVPDHHRAPVSRNIFAAFLSSCAGAYSGSSIANYAAAVQAWHLLHGMEWQVNEIEYKAVLEGATRLAPSTSKRTRQAPFTLEVLDIFHSLMDHNNPRDAAIFACIICSFFCIARLGEFTVPAISKFDPTKHVT</sequence>
<dbReference type="AlphaFoldDB" id="A0A0C3E210"/>
<dbReference type="InParanoid" id="A0A0C3E210"/>
<name>A0A0C3E210_9AGAM</name>
<accession>A0A0C3E210</accession>
<evidence type="ECO:0000256" key="1">
    <source>
        <dbReference type="ARBA" id="ARBA00023125"/>
    </source>
</evidence>
<protein>
    <submittedName>
        <fullName evidence="2">Uncharacterized protein</fullName>
    </submittedName>
</protein>
<reference evidence="3" key="2">
    <citation type="submission" date="2015-01" db="EMBL/GenBank/DDBJ databases">
        <title>Evolutionary Origins and Diversification of the Mycorrhizal Mutualists.</title>
        <authorList>
            <consortium name="DOE Joint Genome Institute"/>
            <consortium name="Mycorrhizal Genomics Consortium"/>
            <person name="Kohler A."/>
            <person name="Kuo A."/>
            <person name="Nagy L.G."/>
            <person name="Floudas D."/>
            <person name="Copeland A."/>
            <person name="Barry K.W."/>
            <person name="Cichocki N."/>
            <person name="Veneault-Fourrey C."/>
            <person name="LaButti K."/>
            <person name="Lindquist E.A."/>
            <person name="Lipzen A."/>
            <person name="Lundell T."/>
            <person name="Morin E."/>
            <person name="Murat C."/>
            <person name="Riley R."/>
            <person name="Ohm R."/>
            <person name="Sun H."/>
            <person name="Tunlid A."/>
            <person name="Henrissat B."/>
            <person name="Grigoriev I.V."/>
            <person name="Hibbett D.S."/>
            <person name="Martin F."/>
        </authorList>
    </citation>
    <scope>NUCLEOTIDE SEQUENCE [LARGE SCALE GENOMIC DNA]</scope>
    <source>
        <strain evidence="3">Foug A</strain>
    </source>
</reference>
<evidence type="ECO:0000313" key="3">
    <source>
        <dbReference type="Proteomes" id="UP000053989"/>
    </source>
</evidence>
<dbReference type="STRING" id="1036808.A0A0C3E210"/>
<dbReference type="HOGENOM" id="CLU_003292_7_2_1"/>
<dbReference type="InterPro" id="IPR010998">
    <property type="entry name" value="Integrase_recombinase_N"/>
</dbReference>
<proteinExistence type="predicted"/>
<keyword evidence="1" id="KW-0238">DNA-binding</keyword>
<gene>
    <name evidence="2" type="ORF">SCLCIDRAFT_24856</name>
</gene>
<evidence type="ECO:0000313" key="2">
    <source>
        <dbReference type="EMBL" id="KIM62549.1"/>
    </source>
</evidence>
<dbReference type="Gene3D" id="1.10.150.130">
    <property type="match status" value="1"/>
</dbReference>
<organism evidence="2 3">
    <name type="scientific">Scleroderma citrinum Foug A</name>
    <dbReference type="NCBI Taxonomy" id="1036808"/>
    <lineage>
        <taxon>Eukaryota</taxon>
        <taxon>Fungi</taxon>
        <taxon>Dikarya</taxon>
        <taxon>Basidiomycota</taxon>
        <taxon>Agaricomycotina</taxon>
        <taxon>Agaricomycetes</taxon>
        <taxon>Agaricomycetidae</taxon>
        <taxon>Boletales</taxon>
        <taxon>Sclerodermatineae</taxon>
        <taxon>Sclerodermataceae</taxon>
        <taxon>Scleroderma</taxon>
    </lineage>
</organism>
<dbReference type="Proteomes" id="UP000053989">
    <property type="component" value="Unassembled WGS sequence"/>
</dbReference>
<keyword evidence="3" id="KW-1185">Reference proteome</keyword>
<dbReference type="OrthoDB" id="2682516at2759"/>
<dbReference type="SUPFAM" id="SSF47823">
    <property type="entry name" value="lambda integrase-like, N-terminal domain"/>
    <property type="match status" value="1"/>
</dbReference>
<dbReference type="EMBL" id="KN822041">
    <property type="protein sequence ID" value="KIM62549.1"/>
    <property type="molecule type" value="Genomic_DNA"/>
</dbReference>
<reference evidence="2 3" key="1">
    <citation type="submission" date="2014-04" db="EMBL/GenBank/DDBJ databases">
        <authorList>
            <consortium name="DOE Joint Genome Institute"/>
            <person name="Kuo A."/>
            <person name="Kohler A."/>
            <person name="Nagy L.G."/>
            <person name="Floudas D."/>
            <person name="Copeland A."/>
            <person name="Barry K.W."/>
            <person name="Cichocki N."/>
            <person name="Veneault-Fourrey C."/>
            <person name="LaButti K."/>
            <person name="Lindquist E.A."/>
            <person name="Lipzen A."/>
            <person name="Lundell T."/>
            <person name="Morin E."/>
            <person name="Murat C."/>
            <person name="Sun H."/>
            <person name="Tunlid A."/>
            <person name="Henrissat B."/>
            <person name="Grigoriev I.V."/>
            <person name="Hibbett D.S."/>
            <person name="Martin F."/>
            <person name="Nordberg H.P."/>
            <person name="Cantor M.N."/>
            <person name="Hua S.X."/>
        </authorList>
    </citation>
    <scope>NUCLEOTIDE SEQUENCE [LARGE SCALE GENOMIC DNA]</scope>
    <source>
        <strain evidence="2 3">Foug A</strain>
    </source>
</reference>